<organism evidence="2 3">
    <name type="scientific">Paenibacillus alvei</name>
    <name type="common">Bacillus alvei</name>
    <dbReference type="NCBI Taxonomy" id="44250"/>
    <lineage>
        <taxon>Bacteria</taxon>
        <taxon>Bacillati</taxon>
        <taxon>Bacillota</taxon>
        <taxon>Bacilli</taxon>
        <taxon>Bacillales</taxon>
        <taxon>Paenibacillaceae</taxon>
        <taxon>Paenibacillus</taxon>
    </lineage>
</organism>
<name>A0A383RDH9_PAEAL</name>
<dbReference type="RefSeq" id="WP_138186415.1">
    <property type="nucleotide sequence ID" value="NZ_LS992241.1"/>
</dbReference>
<sequence>MSRKTASRQWLWIASCGVGCTLLLLVGFGLGIADIIYPASVPFADAPGVKTSPTTDTATHSEQEIRIAALGDSLTRGTGDGTGQGYVRRVLSTLEKNKEKPVTLLNNLAVNGLRADQLVERIEKDSAGYVLKQANVILLTIGGNDLFQGAQSEQMSAKEMQLDTLIAKVDAGIVHLKEVLTQLRKWNPDALIIYVGLYNPFSDLQAMREIGNAVVQKWNDSAYAFINKDKNMMMVPTYDLFQRNSSKYLSSDHFHPNGDGYDAIAKRIVQSIQ</sequence>
<dbReference type="GO" id="GO:0004622">
    <property type="term" value="F:phosphatidylcholine lysophospholipase activity"/>
    <property type="evidence" value="ECO:0007669"/>
    <property type="project" value="TreeGrafter"/>
</dbReference>
<dbReference type="PANTHER" id="PTHR30383">
    <property type="entry name" value="THIOESTERASE 1/PROTEASE 1/LYSOPHOSPHOLIPASE L1"/>
    <property type="match status" value="1"/>
</dbReference>
<dbReference type="Gene3D" id="3.40.50.1110">
    <property type="entry name" value="SGNH hydrolase"/>
    <property type="match status" value="1"/>
</dbReference>
<dbReference type="InterPro" id="IPR051532">
    <property type="entry name" value="Ester_Hydrolysis_Enzymes"/>
</dbReference>
<accession>A0A383RDH9</accession>
<dbReference type="Pfam" id="PF13472">
    <property type="entry name" value="Lipase_GDSL_2"/>
    <property type="match status" value="1"/>
</dbReference>
<evidence type="ECO:0000313" key="2">
    <source>
        <dbReference type="EMBL" id="SYX84514.1"/>
    </source>
</evidence>
<feature type="domain" description="SGNH hydrolase-type esterase" evidence="1">
    <location>
        <begin position="69"/>
        <end position="263"/>
    </location>
</feature>
<proteinExistence type="predicted"/>
<dbReference type="InterPro" id="IPR036514">
    <property type="entry name" value="SGNH_hydro_sf"/>
</dbReference>
<dbReference type="PANTHER" id="PTHR30383:SF27">
    <property type="entry name" value="SPORE GERMINATION LIPASE LIPC"/>
    <property type="match status" value="1"/>
</dbReference>
<dbReference type="Proteomes" id="UP000304148">
    <property type="component" value="Chromosome"/>
</dbReference>
<reference evidence="3" key="1">
    <citation type="submission" date="2018-08" db="EMBL/GenBank/DDBJ databases">
        <authorList>
            <person name="Chevrot R."/>
        </authorList>
    </citation>
    <scope>NUCLEOTIDE SEQUENCE [LARGE SCALE GENOMIC DNA]</scope>
</reference>
<dbReference type="EMBL" id="LS992241">
    <property type="protein sequence ID" value="SYX84514.1"/>
    <property type="molecule type" value="Genomic_DNA"/>
</dbReference>
<dbReference type="InterPro" id="IPR013830">
    <property type="entry name" value="SGNH_hydro"/>
</dbReference>
<protein>
    <submittedName>
        <fullName evidence="2">Lipolytic protein g-d-s-l family</fullName>
    </submittedName>
</protein>
<dbReference type="SUPFAM" id="SSF52266">
    <property type="entry name" value="SGNH hydrolase"/>
    <property type="match status" value="1"/>
</dbReference>
<evidence type="ECO:0000313" key="3">
    <source>
        <dbReference type="Proteomes" id="UP000304148"/>
    </source>
</evidence>
<dbReference type="AlphaFoldDB" id="A0A383RDH9"/>
<evidence type="ECO:0000259" key="1">
    <source>
        <dbReference type="Pfam" id="PF13472"/>
    </source>
</evidence>
<gene>
    <name evidence="2" type="ORF">PBLR_12936</name>
</gene>